<dbReference type="AlphaFoldDB" id="A0A1E3QKP5"/>
<evidence type="ECO:0000313" key="11">
    <source>
        <dbReference type="EMBL" id="ODQ78188.1"/>
    </source>
</evidence>
<evidence type="ECO:0000256" key="3">
    <source>
        <dbReference type="ARBA" id="ARBA00022692"/>
    </source>
</evidence>
<evidence type="ECO:0000256" key="8">
    <source>
        <dbReference type="PROSITE-ProRule" id="PRU00703"/>
    </source>
</evidence>
<dbReference type="Gene3D" id="3.10.580.10">
    <property type="entry name" value="CBS-domain"/>
    <property type="match status" value="1"/>
</dbReference>
<dbReference type="InterPro" id="IPR000644">
    <property type="entry name" value="CBS_dom"/>
</dbReference>
<keyword evidence="8" id="KW-0129">CBS domain</keyword>
<dbReference type="PANTHER" id="PTHR45711">
    <property type="entry name" value="CHLORIDE CHANNEL PROTEIN"/>
    <property type="match status" value="1"/>
</dbReference>
<evidence type="ECO:0000256" key="6">
    <source>
        <dbReference type="ARBA" id="ARBA00023136"/>
    </source>
</evidence>
<dbReference type="InterPro" id="IPR001807">
    <property type="entry name" value="ClC"/>
</dbReference>
<dbReference type="PANTHER" id="PTHR45711:SF6">
    <property type="entry name" value="CHLORIDE CHANNEL PROTEIN"/>
    <property type="match status" value="1"/>
</dbReference>
<dbReference type="GO" id="GO:0005794">
    <property type="term" value="C:Golgi apparatus"/>
    <property type="evidence" value="ECO:0007669"/>
    <property type="project" value="TreeGrafter"/>
</dbReference>
<comment type="caution">
    <text evidence="9">Lacks conserved residue(s) required for the propagation of feature annotation.</text>
</comment>
<dbReference type="SUPFAM" id="SSF54631">
    <property type="entry name" value="CBS-domain pair"/>
    <property type="match status" value="1"/>
</dbReference>
<evidence type="ECO:0000313" key="12">
    <source>
        <dbReference type="Proteomes" id="UP000094336"/>
    </source>
</evidence>
<dbReference type="PROSITE" id="PS51371">
    <property type="entry name" value="CBS"/>
    <property type="match status" value="1"/>
</dbReference>
<feature type="transmembrane region" description="Helical" evidence="9">
    <location>
        <begin position="191"/>
        <end position="214"/>
    </location>
</feature>
<keyword evidence="5 9" id="KW-0406">Ion transport</keyword>
<reference evidence="12" key="1">
    <citation type="submission" date="2016-05" db="EMBL/GenBank/DDBJ databases">
        <title>Comparative genomics of biotechnologically important yeasts.</title>
        <authorList>
            <consortium name="DOE Joint Genome Institute"/>
            <person name="Riley R."/>
            <person name="Haridas S."/>
            <person name="Wolfe K.H."/>
            <person name="Lopes M.R."/>
            <person name="Hittinger C.T."/>
            <person name="Goker M."/>
            <person name="Salamov A."/>
            <person name="Wisecaver J."/>
            <person name="Long T.M."/>
            <person name="Aerts A.L."/>
            <person name="Barry K."/>
            <person name="Choi C."/>
            <person name="Clum A."/>
            <person name="Coughlan A.Y."/>
            <person name="Deshpande S."/>
            <person name="Douglass A.P."/>
            <person name="Hanson S.J."/>
            <person name="Klenk H.-P."/>
            <person name="Labutti K."/>
            <person name="Lapidus A."/>
            <person name="Lindquist E."/>
            <person name="Lipzen A."/>
            <person name="Meier-Kolthoff J.P."/>
            <person name="Ohm R.A."/>
            <person name="Otillar R.P."/>
            <person name="Pangilinan J."/>
            <person name="Peng Y."/>
            <person name="Rokas A."/>
            <person name="Rosa C.A."/>
            <person name="Scheuner C."/>
            <person name="Sibirny A.A."/>
            <person name="Slot J.C."/>
            <person name="Stielow J.B."/>
            <person name="Sun H."/>
            <person name="Kurtzman C.P."/>
            <person name="Blackwell M."/>
            <person name="Grigoriev I.V."/>
            <person name="Jeffries T.W."/>
        </authorList>
    </citation>
    <scope>NUCLEOTIDE SEQUENCE [LARGE SCALE GENOMIC DNA]</scope>
    <source>
        <strain evidence="12">NRRL Y-12698</strain>
    </source>
</reference>
<feature type="transmembrane region" description="Helical" evidence="9">
    <location>
        <begin position="425"/>
        <end position="444"/>
    </location>
</feature>
<dbReference type="GO" id="GO:0005769">
    <property type="term" value="C:early endosome"/>
    <property type="evidence" value="ECO:0007669"/>
    <property type="project" value="TreeGrafter"/>
</dbReference>
<keyword evidence="3 9" id="KW-0812">Transmembrane</keyword>
<keyword evidence="12" id="KW-1185">Reference proteome</keyword>
<protein>
    <recommendedName>
        <fullName evidence="9">Chloride channel protein</fullName>
    </recommendedName>
</protein>
<dbReference type="Pfam" id="PF00654">
    <property type="entry name" value="Voltage_CLC"/>
    <property type="match status" value="1"/>
</dbReference>
<dbReference type="GO" id="GO:0005247">
    <property type="term" value="F:voltage-gated chloride channel activity"/>
    <property type="evidence" value="ECO:0007669"/>
    <property type="project" value="TreeGrafter"/>
</dbReference>
<proteinExistence type="inferred from homology"/>
<feature type="transmembrane region" description="Helical" evidence="9">
    <location>
        <begin position="251"/>
        <end position="271"/>
    </location>
</feature>
<feature type="transmembrane region" description="Helical" evidence="9">
    <location>
        <begin position="147"/>
        <end position="170"/>
    </location>
</feature>
<evidence type="ECO:0000256" key="5">
    <source>
        <dbReference type="ARBA" id="ARBA00023065"/>
    </source>
</evidence>
<evidence type="ECO:0000256" key="7">
    <source>
        <dbReference type="ARBA" id="ARBA00023214"/>
    </source>
</evidence>
<accession>A0A1E3QKP5</accession>
<feature type="transmembrane region" description="Helical" evidence="9">
    <location>
        <begin position="70"/>
        <end position="87"/>
    </location>
</feature>
<dbReference type="EMBL" id="KV454436">
    <property type="protein sequence ID" value="ODQ78188.1"/>
    <property type="molecule type" value="Genomic_DNA"/>
</dbReference>
<dbReference type="InterPro" id="IPR014743">
    <property type="entry name" value="Cl-channel_core"/>
</dbReference>
<dbReference type="InterPro" id="IPR046342">
    <property type="entry name" value="CBS_dom_sf"/>
</dbReference>
<evidence type="ECO:0000256" key="1">
    <source>
        <dbReference type="ARBA" id="ARBA00004141"/>
    </source>
</evidence>
<evidence type="ECO:0000256" key="9">
    <source>
        <dbReference type="RuleBase" id="RU361221"/>
    </source>
</evidence>
<feature type="transmembrane region" description="Helical" evidence="9">
    <location>
        <begin position="283"/>
        <end position="301"/>
    </location>
</feature>
<dbReference type="GO" id="GO:0005886">
    <property type="term" value="C:plasma membrane"/>
    <property type="evidence" value="ECO:0007669"/>
    <property type="project" value="TreeGrafter"/>
</dbReference>
<organism evidence="11 12">
    <name type="scientific">Babjeviella inositovora NRRL Y-12698</name>
    <dbReference type="NCBI Taxonomy" id="984486"/>
    <lineage>
        <taxon>Eukaryota</taxon>
        <taxon>Fungi</taxon>
        <taxon>Dikarya</taxon>
        <taxon>Ascomycota</taxon>
        <taxon>Saccharomycotina</taxon>
        <taxon>Pichiomycetes</taxon>
        <taxon>Serinales incertae sedis</taxon>
        <taxon>Babjeviella</taxon>
    </lineage>
</organism>
<name>A0A1E3QKP5_9ASCO</name>
<dbReference type="PRINTS" id="PR00762">
    <property type="entry name" value="CLCHANNEL"/>
</dbReference>
<comment type="subcellular location">
    <subcellularLocation>
        <location evidence="1 9">Membrane</location>
        <topology evidence="1 9">Multi-pass membrane protein</topology>
    </subcellularLocation>
</comment>
<evidence type="ECO:0000256" key="2">
    <source>
        <dbReference type="ARBA" id="ARBA00022448"/>
    </source>
</evidence>
<dbReference type="RefSeq" id="XP_018983516.1">
    <property type="nucleotide sequence ID" value="XM_019129583.1"/>
</dbReference>
<dbReference type="STRING" id="984486.A0A1E3QKP5"/>
<feature type="transmembrane region" description="Helical" evidence="9">
    <location>
        <begin position="517"/>
        <end position="540"/>
    </location>
</feature>
<keyword evidence="4 9" id="KW-1133">Transmembrane helix</keyword>
<dbReference type="Gene3D" id="1.10.3080.10">
    <property type="entry name" value="Clc chloride channel"/>
    <property type="match status" value="1"/>
</dbReference>
<keyword evidence="6 9" id="KW-0472">Membrane</keyword>
<evidence type="ECO:0000256" key="4">
    <source>
        <dbReference type="ARBA" id="ARBA00022989"/>
    </source>
</evidence>
<feature type="transmembrane region" description="Helical" evidence="9">
    <location>
        <begin position="321"/>
        <end position="341"/>
    </location>
</feature>
<evidence type="ECO:0000259" key="10">
    <source>
        <dbReference type="PROSITE" id="PS51371"/>
    </source>
</evidence>
<feature type="domain" description="CBS" evidence="10">
    <location>
        <begin position="582"/>
        <end position="645"/>
    </location>
</feature>
<dbReference type="Pfam" id="PF00571">
    <property type="entry name" value="CBS"/>
    <property type="match status" value="1"/>
</dbReference>
<feature type="transmembrane region" description="Helical" evidence="9">
    <location>
        <begin position="362"/>
        <end position="385"/>
    </location>
</feature>
<keyword evidence="7 9" id="KW-0868">Chloride</keyword>
<sequence>MADISSETLPTVPYHNTGRNYVQDTVSSLKGKQYATLSDIDWDYEYKAERLRRFQLLEKVGQLADLARRWVVVVAIGVAVGLVAGGMDISSTWLHNMRSGFCTKGFYLTEAVCCTGIADGDVCTAWKTWNMVFHIRTDSLLSFFFRYFIFIVTSLILAALTVVLMLMAPLAQKSGIAEIKAIISGLVMDSFLSTDVLLCKAVGLVTVVSSGIWVGKEGPLVHVACCLAEFIVRFTAENSNQALKREMLNSAAAAGMAVAFNAPIGGVLFTLEQLNTRFFVDRLMWHSFVCATTAVMVLQLLSPFDDGSDVLFKVDSNNNWLFLEIFPFMLLGGLGGLYGYLFNKVNLLVARMRRKLIGDTNYHLLTTEVIGIAFVTSLLSFPLLFSRLSLSTLITRLFRDCAAQSTSQIIGGLCEDHTVIHWKTLGLLFLTGFQGFVLTCYSYGAFIPGGVLMPSMALGAITGRIFGIIMQHIELSHPSWKVFAFCSESNTCVSPGSYAVVGAAASVTGVTKMTASVVVIMFELTGALTYVLPIMIAVLVSRFVSDALAREGCYELWIKYAKIPYFSDSTKPLPPVETSRLMTKLDDLKVIYQDSVTLGDLRFLAHNYDYQYFPLLRSPHGNKLIGLVNRLDLVSELVKVLNADSELPVLIALPNESHYTPVSVTDGSVTVSPLVETDIVPVSPNLPFPSLVSLFKTLSWSVGVVVSKGALCGLITKKDVVELLDGDMYLGYQAERRVEPGLDRLMDDYS</sequence>
<comment type="similarity">
    <text evidence="9">Belongs to the chloride channel (TC 2.A.49) family.</text>
</comment>
<dbReference type="Proteomes" id="UP000094336">
    <property type="component" value="Unassembled WGS sequence"/>
</dbReference>
<dbReference type="GeneID" id="30147436"/>
<keyword evidence="2 9" id="KW-0813">Transport</keyword>
<dbReference type="OrthoDB" id="44789at2759"/>
<dbReference type="SUPFAM" id="SSF81340">
    <property type="entry name" value="Clc chloride channel"/>
    <property type="match status" value="1"/>
</dbReference>
<gene>
    <name evidence="11" type="ORF">BABINDRAFT_162859</name>
</gene>